<name>A0A7G1Q775_9GAMM</name>
<dbReference type="KEGG" id="ntg:NSCAC_0047"/>
<feature type="transmembrane region" description="Helical" evidence="1">
    <location>
        <begin position="167"/>
        <end position="186"/>
    </location>
</feature>
<reference evidence="2 3" key="1">
    <citation type="submission" date="2020-03" db="EMBL/GenBank/DDBJ databases">
        <authorList>
            <person name="Picone N."/>
        </authorList>
    </citation>
    <scope>NUCLEOTIDE SEQUENCE [LARGE SCALE GENOMIC DNA]</scope>
    <source>
        <strain evidence="2">NSCAC1</strain>
    </source>
</reference>
<organism evidence="2 3">
    <name type="scientific">Candidatus Nitrosacidococcus tergens</name>
    <dbReference type="NCBI Taxonomy" id="553981"/>
    <lineage>
        <taxon>Bacteria</taxon>
        <taxon>Pseudomonadati</taxon>
        <taxon>Pseudomonadota</taxon>
        <taxon>Gammaproteobacteria</taxon>
        <taxon>Chromatiales</taxon>
        <taxon>Chromatiaceae</taxon>
        <taxon>Candidatus Nitrosacidococcus</taxon>
    </lineage>
</organism>
<protein>
    <submittedName>
        <fullName evidence="2">Uncharacterized protein</fullName>
    </submittedName>
</protein>
<evidence type="ECO:0000256" key="1">
    <source>
        <dbReference type="SAM" id="Phobius"/>
    </source>
</evidence>
<keyword evidence="1" id="KW-0472">Membrane</keyword>
<proteinExistence type="predicted"/>
<accession>A0A7G1Q775</accession>
<dbReference type="EMBL" id="LR778175">
    <property type="protein sequence ID" value="CAB1274194.1"/>
    <property type="molecule type" value="Genomic_DNA"/>
</dbReference>
<gene>
    <name evidence="2" type="ORF">NSCAC_0047</name>
</gene>
<keyword evidence="1" id="KW-1133">Transmembrane helix</keyword>
<dbReference type="RefSeq" id="WP_197744459.1">
    <property type="nucleotide sequence ID" value="NZ_LR778175.1"/>
</dbReference>
<evidence type="ECO:0000313" key="2">
    <source>
        <dbReference type="EMBL" id="CAB1274194.1"/>
    </source>
</evidence>
<sequence length="246" mass="29382">MTKEILIQQITAQTAKDPNQDHLLERAESIIDNLSTSIHWKNGKSIPEIIWNHRSKENKEYDWQNLSFKETELETVITDYLKFPQIHCQELDWLIMDILIYKDCLNALDTIRVRTMPHSRYQSKKSGNSTFRILAELWRFGLFILKILAWIIIFSFTTIPPYSLNTIFLHLPITPILWIVITLGWLGKKWIDYRKNNNYLKVLFNTYDILKNSLFSWSEIQELLKRSQKFGMMWNNLIYQLVKARV</sequence>
<keyword evidence="1" id="KW-0812">Transmembrane</keyword>
<keyword evidence="3" id="KW-1185">Reference proteome</keyword>
<dbReference type="AlphaFoldDB" id="A0A7G1Q775"/>
<evidence type="ECO:0000313" key="3">
    <source>
        <dbReference type="Proteomes" id="UP000516072"/>
    </source>
</evidence>
<feature type="transmembrane region" description="Helical" evidence="1">
    <location>
        <begin position="140"/>
        <end position="161"/>
    </location>
</feature>
<dbReference type="Proteomes" id="UP000516072">
    <property type="component" value="Chromosome"/>
</dbReference>